<feature type="region of interest" description="Disordered" evidence="1">
    <location>
        <begin position="150"/>
        <end position="207"/>
    </location>
</feature>
<evidence type="ECO:0000313" key="3">
    <source>
        <dbReference type="Proteomes" id="UP000676246"/>
    </source>
</evidence>
<dbReference type="Proteomes" id="UP000676246">
    <property type="component" value="Unassembled WGS sequence"/>
</dbReference>
<name>A0A941BGC6_9BURK</name>
<organism evidence="2 3">
    <name type="scientific">Ideonella alba</name>
    <dbReference type="NCBI Taxonomy" id="2824118"/>
    <lineage>
        <taxon>Bacteria</taxon>
        <taxon>Pseudomonadati</taxon>
        <taxon>Pseudomonadota</taxon>
        <taxon>Betaproteobacteria</taxon>
        <taxon>Burkholderiales</taxon>
        <taxon>Sphaerotilaceae</taxon>
        <taxon>Ideonella</taxon>
    </lineage>
</organism>
<dbReference type="InterPro" id="IPR036624">
    <property type="entry name" value="Hcp1-lik_sf"/>
</dbReference>
<dbReference type="InterPro" id="IPR008514">
    <property type="entry name" value="T6SS_Hcp"/>
</dbReference>
<keyword evidence="3" id="KW-1185">Reference proteome</keyword>
<dbReference type="Pfam" id="PF05638">
    <property type="entry name" value="T6SS_HCP"/>
    <property type="match status" value="1"/>
</dbReference>
<comment type="caution">
    <text evidence="2">The sequence shown here is derived from an EMBL/GenBank/DDBJ whole genome shotgun (WGS) entry which is preliminary data.</text>
</comment>
<dbReference type="AlphaFoldDB" id="A0A941BGC6"/>
<proteinExistence type="predicted"/>
<dbReference type="EMBL" id="JAGQDD010000004">
    <property type="protein sequence ID" value="MBQ0930378.1"/>
    <property type="molecule type" value="Genomic_DNA"/>
</dbReference>
<reference evidence="2 3" key="1">
    <citation type="submission" date="2021-04" db="EMBL/GenBank/DDBJ databases">
        <title>The genome sequence of Ideonella sp. 3Y2.</title>
        <authorList>
            <person name="Liu Y."/>
        </authorList>
    </citation>
    <scope>NUCLEOTIDE SEQUENCE [LARGE SCALE GENOMIC DNA]</scope>
    <source>
        <strain evidence="2 3">3Y2</strain>
    </source>
</reference>
<sequence length="207" mass="23176">MPSTPLFMSLSTEGGGPVVGESEVDGFEKWIELDDWNWGAAFQQAEGDGRDEVVPTKFSFTKPPDRSSTVLMKALNTGKPFPKAQICFSDWTYNEFELWVELTNLRIISLSMTGSLSDASADMDEHWECDFNSIKFKHYVKNPLGQKVATDAEIMRPPNASLNAPRRQRPRRDDDDRDDDGNDRDRDGRGGNNRAGSRNGGGGNRRN</sequence>
<evidence type="ECO:0000256" key="1">
    <source>
        <dbReference type="SAM" id="MobiDB-lite"/>
    </source>
</evidence>
<dbReference type="Gene3D" id="2.30.110.20">
    <property type="entry name" value="Hcp1-like"/>
    <property type="match status" value="1"/>
</dbReference>
<gene>
    <name evidence="2" type="ORF">KAK03_07745</name>
</gene>
<dbReference type="SUPFAM" id="SSF141452">
    <property type="entry name" value="Hcp1-like"/>
    <property type="match status" value="1"/>
</dbReference>
<feature type="compositionally biased region" description="Gly residues" evidence="1">
    <location>
        <begin position="190"/>
        <end position="207"/>
    </location>
</feature>
<accession>A0A941BGC6</accession>
<dbReference type="RefSeq" id="WP_210853052.1">
    <property type="nucleotide sequence ID" value="NZ_JAGQDD010000004.1"/>
</dbReference>
<protein>
    <submittedName>
        <fullName evidence="2">Type VI secretion system tube protein Hcp</fullName>
    </submittedName>
</protein>
<evidence type="ECO:0000313" key="2">
    <source>
        <dbReference type="EMBL" id="MBQ0930378.1"/>
    </source>
</evidence>